<comment type="caution">
    <text evidence="3">The sequence shown here is derived from an EMBL/GenBank/DDBJ whole genome shotgun (WGS) entry which is preliminary data.</text>
</comment>
<dbReference type="GO" id="GO:0016020">
    <property type="term" value="C:membrane"/>
    <property type="evidence" value="ECO:0007669"/>
    <property type="project" value="InterPro"/>
</dbReference>
<gene>
    <name evidence="3" type="ORF">RDB_LOCUS45781</name>
</gene>
<dbReference type="EMBL" id="CAJMWX010000891">
    <property type="protein sequence ID" value="CAE6438243.1"/>
    <property type="molecule type" value="Genomic_DNA"/>
</dbReference>
<dbReference type="AlphaFoldDB" id="A0A8H2XYM1"/>
<feature type="region of interest" description="Disordered" evidence="1">
    <location>
        <begin position="151"/>
        <end position="172"/>
    </location>
</feature>
<evidence type="ECO:0000256" key="2">
    <source>
        <dbReference type="SAM" id="Phobius"/>
    </source>
</evidence>
<dbReference type="GO" id="GO:0004932">
    <property type="term" value="F:mating-type factor pheromone receptor activity"/>
    <property type="evidence" value="ECO:0007669"/>
    <property type="project" value="InterPro"/>
</dbReference>
<keyword evidence="2" id="KW-1133">Transmembrane helix</keyword>
<keyword evidence="2" id="KW-0472">Membrane</keyword>
<keyword evidence="2" id="KW-0812">Transmembrane</keyword>
<proteinExistence type="predicted"/>
<dbReference type="InterPro" id="IPR001499">
    <property type="entry name" value="GPCR_STE3"/>
</dbReference>
<dbReference type="Proteomes" id="UP000663888">
    <property type="component" value="Unassembled WGS sequence"/>
</dbReference>
<name>A0A8H2XYM1_9AGAM</name>
<evidence type="ECO:0000256" key="1">
    <source>
        <dbReference type="SAM" id="MobiDB-lite"/>
    </source>
</evidence>
<feature type="transmembrane region" description="Helical" evidence="2">
    <location>
        <begin position="55"/>
        <end position="73"/>
    </location>
</feature>
<feature type="compositionally biased region" description="Basic and acidic residues" evidence="1">
    <location>
        <begin position="159"/>
        <end position="172"/>
    </location>
</feature>
<evidence type="ECO:0000313" key="4">
    <source>
        <dbReference type="Proteomes" id="UP000663888"/>
    </source>
</evidence>
<protein>
    <submittedName>
        <fullName evidence="3">Uncharacterized protein</fullName>
    </submittedName>
</protein>
<dbReference type="Pfam" id="PF02076">
    <property type="entry name" value="STE3"/>
    <property type="match status" value="1"/>
</dbReference>
<evidence type="ECO:0000313" key="3">
    <source>
        <dbReference type="EMBL" id="CAE6438243.1"/>
    </source>
</evidence>
<reference evidence="3" key="1">
    <citation type="submission" date="2021-01" db="EMBL/GenBank/DDBJ databases">
        <authorList>
            <person name="Kaushik A."/>
        </authorList>
    </citation>
    <scope>NUCLEOTIDE SEQUENCE</scope>
    <source>
        <strain evidence="3">AG4-R118</strain>
    </source>
</reference>
<sequence>MVSVTAMTVFVFATYITEGGLGPWVSWDYIHDDWQRIDVFEKEIVPQTQRDRFLVTWYMVPFTSVIFFSFFGLGQEAREEYIKYVRFVKTRIFRIKPKEQPVLPVSANGEVNNANPAIVVPLATLEPLRTPISLSSEVKEVAYSMSVNDTSRPASAASCHDKESKIHVDSVP</sequence>
<accession>A0A8H2XYM1</accession>
<organism evidence="3 4">
    <name type="scientific">Rhizoctonia solani</name>
    <dbReference type="NCBI Taxonomy" id="456999"/>
    <lineage>
        <taxon>Eukaryota</taxon>
        <taxon>Fungi</taxon>
        <taxon>Dikarya</taxon>
        <taxon>Basidiomycota</taxon>
        <taxon>Agaricomycotina</taxon>
        <taxon>Agaricomycetes</taxon>
        <taxon>Cantharellales</taxon>
        <taxon>Ceratobasidiaceae</taxon>
        <taxon>Rhizoctonia</taxon>
    </lineage>
</organism>